<feature type="compositionally biased region" description="Low complexity" evidence="1">
    <location>
        <begin position="37"/>
        <end position="50"/>
    </location>
</feature>
<proteinExistence type="predicted"/>
<protein>
    <submittedName>
        <fullName evidence="2">Uncharacterized protein</fullName>
    </submittedName>
</protein>
<organism evidence="2 3">
    <name type="scientific">Trifolium medium</name>
    <dbReference type="NCBI Taxonomy" id="97028"/>
    <lineage>
        <taxon>Eukaryota</taxon>
        <taxon>Viridiplantae</taxon>
        <taxon>Streptophyta</taxon>
        <taxon>Embryophyta</taxon>
        <taxon>Tracheophyta</taxon>
        <taxon>Spermatophyta</taxon>
        <taxon>Magnoliopsida</taxon>
        <taxon>eudicotyledons</taxon>
        <taxon>Gunneridae</taxon>
        <taxon>Pentapetalae</taxon>
        <taxon>rosids</taxon>
        <taxon>fabids</taxon>
        <taxon>Fabales</taxon>
        <taxon>Fabaceae</taxon>
        <taxon>Papilionoideae</taxon>
        <taxon>50 kb inversion clade</taxon>
        <taxon>NPAAA clade</taxon>
        <taxon>Hologalegina</taxon>
        <taxon>IRL clade</taxon>
        <taxon>Trifolieae</taxon>
        <taxon>Trifolium</taxon>
    </lineage>
</organism>
<keyword evidence="3" id="KW-1185">Reference proteome</keyword>
<feature type="compositionally biased region" description="Basic residues" evidence="1">
    <location>
        <begin position="1"/>
        <end position="13"/>
    </location>
</feature>
<name>A0A392P090_9FABA</name>
<sequence length="129" mass="14421">MLKKVLGKGKKTNSPHEDEPVKKKRSTRSNTSGEGGTTQQSSQPQQEQQEGLSYAASLVANYPYLAAYQHSWSDRFYLEVGKKRNPVKEFLGCPGTDWLKYSGGERPTKIRLGDFKHVAVLGVNGFQEM</sequence>
<evidence type="ECO:0000313" key="2">
    <source>
        <dbReference type="EMBL" id="MCI05142.1"/>
    </source>
</evidence>
<dbReference type="Proteomes" id="UP000265520">
    <property type="component" value="Unassembled WGS sequence"/>
</dbReference>
<dbReference type="EMBL" id="LXQA010057677">
    <property type="protein sequence ID" value="MCI05142.1"/>
    <property type="molecule type" value="Genomic_DNA"/>
</dbReference>
<comment type="caution">
    <text evidence="2">The sequence shown here is derived from an EMBL/GenBank/DDBJ whole genome shotgun (WGS) entry which is preliminary data.</text>
</comment>
<reference evidence="2 3" key="1">
    <citation type="journal article" date="2018" name="Front. Plant Sci.">
        <title>Red Clover (Trifolium pratense) and Zigzag Clover (T. medium) - A Picture of Genomic Similarities and Differences.</title>
        <authorList>
            <person name="Dluhosova J."/>
            <person name="Istvanek J."/>
            <person name="Nedelnik J."/>
            <person name="Repkova J."/>
        </authorList>
    </citation>
    <scope>NUCLEOTIDE SEQUENCE [LARGE SCALE GENOMIC DNA]</scope>
    <source>
        <strain evidence="3">cv. 10/8</strain>
        <tissue evidence="2">Leaf</tissue>
    </source>
</reference>
<dbReference type="AlphaFoldDB" id="A0A392P090"/>
<feature type="region of interest" description="Disordered" evidence="1">
    <location>
        <begin position="1"/>
        <end position="51"/>
    </location>
</feature>
<evidence type="ECO:0000313" key="3">
    <source>
        <dbReference type="Proteomes" id="UP000265520"/>
    </source>
</evidence>
<accession>A0A392P090</accession>
<evidence type="ECO:0000256" key="1">
    <source>
        <dbReference type="SAM" id="MobiDB-lite"/>
    </source>
</evidence>